<sequence length="75" mass="8329">MDGTNPSLHVTHDEDDGGWQFLDGGDATLENAMVVSLRNVTDHDPTIKQLADLPLGWHAVRDAVGQPWQRNRSPR</sequence>
<gene>
    <name evidence="1" type="ORF">FYK55_25915</name>
</gene>
<dbReference type="AlphaFoldDB" id="A0A5M6CUE6"/>
<dbReference type="Proteomes" id="UP000324479">
    <property type="component" value="Unassembled WGS sequence"/>
</dbReference>
<dbReference type="RefSeq" id="WP_150079607.1">
    <property type="nucleotide sequence ID" value="NZ_VWOX01000024.1"/>
</dbReference>
<evidence type="ECO:0000313" key="1">
    <source>
        <dbReference type="EMBL" id="KAA5538877.1"/>
    </source>
</evidence>
<keyword evidence="2" id="KW-1185">Reference proteome</keyword>
<reference evidence="1 2" key="1">
    <citation type="submission" date="2019-08" db="EMBL/GenBank/DDBJ databases">
        <authorList>
            <person name="Dhanesh K."/>
            <person name="Kumar G."/>
            <person name="Sasikala C."/>
            <person name="Venkata Ramana C."/>
        </authorList>
    </citation>
    <scope>NUCLEOTIDE SEQUENCE [LARGE SCALE GENOMIC DNA]</scope>
    <source>
        <strain evidence="1 2">JC645</strain>
    </source>
</reference>
<evidence type="ECO:0008006" key="3">
    <source>
        <dbReference type="Google" id="ProtNLM"/>
    </source>
</evidence>
<accession>A0A5M6CUE6</accession>
<name>A0A5M6CUE6_9BACT</name>
<comment type="caution">
    <text evidence="1">The sequence shown here is derived from an EMBL/GenBank/DDBJ whole genome shotgun (WGS) entry which is preliminary data.</text>
</comment>
<protein>
    <recommendedName>
        <fullName evidence="3">DUF2185 domain-containing protein</fullName>
    </recommendedName>
</protein>
<proteinExistence type="predicted"/>
<dbReference type="EMBL" id="VWOX01000024">
    <property type="protein sequence ID" value="KAA5538877.1"/>
    <property type="molecule type" value="Genomic_DNA"/>
</dbReference>
<organism evidence="1 2">
    <name type="scientific">Roseiconus nitratireducens</name>
    <dbReference type="NCBI Taxonomy" id="2605748"/>
    <lineage>
        <taxon>Bacteria</taxon>
        <taxon>Pseudomonadati</taxon>
        <taxon>Planctomycetota</taxon>
        <taxon>Planctomycetia</taxon>
        <taxon>Pirellulales</taxon>
        <taxon>Pirellulaceae</taxon>
        <taxon>Roseiconus</taxon>
    </lineage>
</organism>
<evidence type="ECO:0000313" key="2">
    <source>
        <dbReference type="Proteomes" id="UP000324479"/>
    </source>
</evidence>